<dbReference type="AlphaFoldDB" id="F9YB44"/>
<feature type="transmembrane region" description="Helical" evidence="7">
    <location>
        <begin position="247"/>
        <end position="273"/>
    </location>
</feature>
<dbReference type="Pfam" id="PF00528">
    <property type="entry name" value="BPD_transp_1"/>
    <property type="match status" value="1"/>
</dbReference>
<evidence type="ECO:0000259" key="8">
    <source>
        <dbReference type="PROSITE" id="PS50928"/>
    </source>
</evidence>
<evidence type="ECO:0000256" key="5">
    <source>
        <dbReference type="ARBA" id="ARBA00022989"/>
    </source>
</evidence>
<evidence type="ECO:0000256" key="7">
    <source>
        <dbReference type="RuleBase" id="RU363032"/>
    </source>
</evidence>
<proteinExistence type="inferred from homology"/>
<evidence type="ECO:0000256" key="6">
    <source>
        <dbReference type="ARBA" id="ARBA00023136"/>
    </source>
</evidence>
<name>F9YB44_KETVW</name>
<evidence type="ECO:0000313" key="10">
    <source>
        <dbReference type="Proteomes" id="UP000000692"/>
    </source>
</evidence>
<dbReference type="PANTHER" id="PTHR43163">
    <property type="entry name" value="DIPEPTIDE TRANSPORT SYSTEM PERMEASE PROTEIN DPPB-RELATED"/>
    <property type="match status" value="1"/>
</dbReference>
<dbReference type="Gene3D" id="1.10.3720.10">
    <property type="entry name" value="MetI-like"/>
    <property type="match status" value="1"/>
</dbReference>
<dbReference type="Pfam" id="PF19300">
    <property type="entry name" value="BPD_transp_1_N"/>
    <property type="match status" value="1"/>
</dbReference>
<evidence type="ECO:0000256" key="2">
    <source>
        <dbReference type="ARBA" id="ARBA00022448"/>
    </source>
</evidence>
<reference evidence="9 10" key="1">
    <citation type="journal article" date="2011" name="J. Bacteriol.">
        <title>Complete genome sequence of the industrial strain Ketogulonicigenium vulgare WSH-001.</title>
        <authorList>
            <person name="Liu L."/>
            <person name="Li Y."/>
            <person name="Zhang J."/>
            <person name="Zhou Z."/>
            <person name="Liu J."/>
            <person name="Li X."/>
            <person name="Zhou J."/>
            <person name="Du G."/>
            <person name="Wang L."/>
            <person name="Chen J."/>
        </authorList>
    </citation>
    <scope>NUCLEOTIDE SEQUENCE [LARGE SCALE GENOMIC DNA]</scope>
    <source>
        <strain evidence="9 10">WSH-001</strain>
        <plasmid evidence="10">pKVU_100</plasmid>
    </source>
</reference>
<keyword evidence="4 7" id="KW-0812">Transmembrane</keyword>
<dbReference type="SUPFAM" id="SSF161098">
    <property type="entry name" value="MetI-like"/>
    <property type="match status" value="1"/>
</dbReference>
<dbReference type="InterPro" id="IPR035906">
    <property type="entry name" value="MetI-like_sf"/>
</dbReference>
<dbReference type="GO" id="GO:0055085">
    <property type="term" value="P:transmembrane transport"/>
    <property type="evidence" value="ECO:0007669"/>
    <property type="project" value="InterPro"/>
</dbReference>
<comment type="similarity">
    <text evidence="7">Belongs to the binding-protein-dependent transport system permease family.</text>
</comment>
<evidence type="ECO:0000256" key="1">
    <source>
        <dbReference type="ARBA" id="ARBA00004651"/>
    </source>
</evidence>
<dbReference type="PATRIC" id="fig|759362.5.peg.2872"/>
<evidence type="ECO:0000256" key="3">
    <source>
        <dbReference type="ARBA" id="ARBA00022475"/>
    </source>
</evidence>
<gene>
    <name evidence="9" type="primary">dppB</name>
    <name evidence="9" type="ordered locus">KVU_PA0179</name>
</gene>
<keyword evidence="3" id="KW-1003">Cell membrane</keyword>
<dbReference type="OrthoDB" id="9807402at2"/>
<dbReference type="GO" id="GO:0005886">
    <property type="term" value="C:plasma membrane"/>
    <property type="evidence" value="ECO:0007669"/>
    <property type="project" value="UniProtKB-SubCell"/>
</dbReference>
<feature type="transmembrane region" description="Helical" evidence="7">
    <location>
        <begin position="99"/>
        <end position="123"/>
    </location>
</feature>
<dbReference type="EMBL" id="CP002019">
    <property type="protein sequence ID" value="AEM42596.1"/>
    <property type="molecule type" value="Genomic_DNA"/>
</dbReference>
<keyword evidence="10" id="KW-1185">Reference proteome</keyword>
<evidence type="ECO:0000256" key="4">
    <source>
        <dbReference type="ARBA" id="ARBA00022692"/>
    </source>
</evidence>
<evidence type="ECO:0000313" key="9">
    <source>
        <dbReference type="EMBL" id="AEM42596.1"/>
    </source>
</evidence>
<keyword evidence="2 7" id="KW-0813">Transport</keyword>
<feature type="transmembrane region" description="Helical" evidence="7">
    <location>
        <begin position="9"/>
        <end position="30"/>
    </location>
</feature>
<organism evidence="9 10">
    <name type="scientific">Ketogulonicigenium vulgare (strain WSH-001)</name>
    <dbReference type="NCBI Taxonomy" id="759362"/>
    <lineage>
        <taxon>Bacteria</taxon>
        <taxon>Pseudomonadati</taxon>
        <taxon>Pseudomonadota</taxon>
        <taxon>Alphaproteobacteria</taxon>
        <taxon>Rhodobacterales</taxon>
        <taxon>Roseobacteraceae</taxon>
        <taxon>Ketogulonicigenium</taxon>
    </lineage>
</organism>
<dbReference type="Proteomes" id="UP000000692">
    <property type="component" value="Plasmid 1"/>
</dbReference>
<dbReference type="PANTHER" id="PTHR43163:SF6">
    <property type="entry name" value="DIPEPTIDE TRANSPORT SYSTEM PERMEASE PROTEIN DPPB-RELATED"/>
    <property type="match status" value="1"/>
</dbReference>
<keyword evidence="9" id="KW-0614">Plasmid</keyword>
<comment type="subcellular location">
    <subcellularLocation>
        <location evidence="1 7">Cell membrane</location>
        <topology evidence="1 7">Multi-pass membrane protein</topology>
    </subcellularLocation>
</comment>
<dbReference type="HOGENOM" id="CLU_036879_0_0_5"/>
<keyword evidence="6 7" id="KW-0472">Membrane</keyword>
<feature type="transmembrane region" description="Helical" evidence="7">
    <location>
        <begin position="293"/>
        <end position="319"/>
    </location>
</feature>
<feature type="transmembrane region" description="Helical" evidence="7">
    <location>
        <begin position="130"/>
        <end position="155"/>
    </location>
</feature>
<dbReference type="RefSeq" id="WP_013368524.1">
    <property type="nucleotide sequence ID" value="NC_017386.1"/>
</dbReference>
<dbReference type="CDD" id="cd06261">
    <property type="entry name" value="TM_PBP2"/>
    <property type="match status" value="1"/>
</dbReference>
<dbReference type="KEGG" id="kvl:KVU_PA0179"/>
<geneLocation type="plasmid" evidence="10">
    <name>pKVU_100</name>
</geneLocation>
<dbReference type="InterPro" id="IPR000515">
    <property type="entry name" value="MetI-like"/>
</dbReference>
<accession>F9YB44</accession>
<dbReference type="InterPro" id="IPR045621">
    <property type="entry name" value="BPD_transp_1_N"/>
</dbReference>
<protein>
    <submittedName>
        <fullName evidence="9">Dipeptide transport system permease protein 1</fullName>
    </submittedName>
</protein>
<feature type="domain" description="ABC transmembrane type-1" evidence="8">
    <location>
        <begin position="95"/>
        <end position="316"/>
    </location>
</feature>
<dbReference type="PROSITE" id="PS50928">
    <property type="entry name" value="ABC_TM1"/>
    <property type="match status" value="1"/>
</dbReference>
<keyword evidence="5 7" id="KW-1133">Transmembrane helix</keyword>
<feature type="transmembrane region" description="Helical" evidence="7">
    <location>
        <begin position="193"/>
        <end position="212"/>
    </location>
</feature>
<sequence>MLAYAIRRVLILVPLVFGMAIAAFCLMLFFPGDPVTVLLGEAAPPEQIALMRDSLGLDLPWLQRLGQYLWGVAQGDLGLSIFQRRPVTTIILERLPATVELAVCAMLIAVVLGLVLGVVAALWRGSAIDLGVMLIAQLGISMPVFWLGIMLVYYFSVTLGWLPAISRGPALVPALGQAVTGDPAPLGTALRHLLLPALSLGVGQAAIIARLVRASVLEVIREDFVRTARAKGLSRPRVMVVHVLSNAMLPIISVIGLRFGVLLAGAVLTEQIFGWPGLGQLAISAVSQRDLPLILGLLLTFGLMFAVVNLIVDLLYGLVDPRITLE</sequence>